<evidence type="ECO:0000259" key="5">
    <source>
        <dbReference type="PROSITE" id="PS50893"/>
    </source>
</evidence>
<keyword evidence="3" id="KW-0547">Nucleotide-binding</keyword>
<dbReference type="InterPro" id="IPR003593">
    <property type="entry name" value="AAA+_ATPase"/>
</dbReference>
<evidence type="ECO:0000256" key="2">
    <source>
        <dbReference type="ARBA" id="ARBA00022448"/>
    </source>
</evidence>
<dbReference type="HOGENOM" id="CLU_000604_1_2_9"/>
<dbReference type="KEGG" id="pri:PRIO_5847"/>
<reference evidence="7" key="1">
    <citation type="submission" date="2015-03" db="EMBL/GenBank/DDBJ databases">
        <authorList>
            <person name="Wibberg D."/>
        </authorList>
    </citation>
    <scope>NUCLEOTIDE SEQUENCE [LARGE SCALE GENOMIC DNA]</scope>
</reference>
<evidence type="ECO:0000256" key="3">
    <source>
        <dbReference type="ARBA" id="ARBA00022741"/>
    </source>
</evidence>
<evidence type="ECO:0000313" key="6">
    <source>
        <dbReference type="EMBL" id="CQR58234.1"/>
    </source>
</evidence>
<dbReference type="AlphaFoldDB" id="A0A0E4HF94"/>
<dbReference type="InterPro" id="IPR003439">
    <property type="entry name" value="ABC_transporter-like_ATP-bd"/>
</dbReference>
<evidence type="ECO:0000256" key="1">
    <source>
        <dbReference type="ARBA" id="ARBA00005417"/>
    </source>
</evidence>
<dbReference type="SMART" id="SM00382">
    <property type="entry name" value="AAA"/>
    <property type="match status" value="1"/>
</dbReference>
<dbReference type="Gene3D" id="3.40.50.300">
    <property type="entry name" value="P-loop containing nucleotide triphosphate hydrolases"/>
    <property type="match status" value="1"/>
</dbReference>
<keyword evidence="4 6" id="KW-0067">ATP-binding</keyword>
<dbReference type="EMBL" id="LN831776">
    <property type="protein sequence ID" value="CQR58234.1"/>
    <property type="molecule type" value="Genomic_DNA"/>
</dbReference>
<keyword evidence="2" id="KW-0813">Transport</keyword>
<dbReference type="RefSeq" id="WP_020431491.1">
    <property type="nucleotide sequence ID" value="NZ_AGBD01001291.1"/>
</dbReference>
<dbReference type="Pfam" id="PF00005">
    <property type="entry name" value="ABC_tran"/>
    <property type="match status" value="1"/>
</dbReference>
<evidence type="ECO:0000313" key="7">
    <source>
        <dbReference type="Proteomes" id="UP000033163"/>
    </source>
</evidence>
<organism evidence="6 7">
    <name type="scientific">Paenibacillus riograndensis SBR5</name>
    <dbReference type="NCBI Taxonomy" id="1073571"/>
    <lineage>
        <taxon>Bacteria</taxon>
        <taxon>Bacillati</taxon>
        <taxon>Bacillota</taxon>
        <taxon>Bacilli</taxon>
        <taxon>Bacillales</taxon>
        <taxon>Paenibacillaceae</taxon>
        <taxon>Paenibacillus</taxon>
        <taxon>Paenibacillus sonchi group</taxon>
    </lineage>
</organism>
<dbReference type="PANTHER" id="PTHR43335:SF2">
    <property type="entry name" value="ABC TRANSPORTER, ATP-BINDING PROTEIN"/>
    <property type="match status" value="1"/>
</dbReference>
<dbReference type="GO" id="GO:0005524">
    <property type="term" value="F:ATP binding"/>
    <property type="evidence" value="ECO:0007669"/>
    <property type="project" value="UniProtKB-KW"/>
</dbReference>
<name>A0A0E4HF94_9BACL</name>
<sequence length="287" mass="32388">MEIKAENLTRTFGTKRAIDELNFTLPEGVYGLLGDNGAGKSTLMRILVAVDHQTSGKVSFNGKDIFHMNDDYRNLVGYIPQDFEVYPAYTATEYLEYMGALKGLSKKELKHKVPEVLKFVNLEKVANKKVKTFSGGMKRRVGIAQAIINDPKILIFDEPTAGLDPHERIRFSNIISEMGQDKIILFSTHIISDIEAITTNVIILNQGKIKEQGNVQKMLSGIKGKVFTEEMDRERLASFKKEHLIVRIRQEENIVSVRYLGEQESGAIVCEPTLEDYYIYLGSGRHA</sequence>
<dbReference type="PROSITE" id="PS00211">
    <property type="entry name" value="ABC_TRANSPORTER_1"/>
    <property type="match status" value="1"/>
</dbReference>
<comment type="similarity">
    <text evidence="1">Belongs to the ABC transporter superfamily.</text>
</comment>
<dbReference type="SUPFAM" id="SSF52540">
    <property type="entry name" value="P-loop containing nucleoside triphosphate hydrolases"/>
    <property type="match status" value="1"/>
</dbReference>
<dbReference type="PANTHER" id="PTHR43335">
    <property type="entry name" value="ABC TRANSPORTER, ATP-BINDING PROTEIN"/>
    <property type="match status" value="1"/>
</dbReference>
<dbReference type="PROSITE" id="PS50893">
    <property type="entry name" value="ABC_TRANSPORTER_2"/>
    <property type="match status" value="1"/>
</dbReference>
<feature type="domain" description="ABC transporter" evidence="5">
    <location>
        <begin position="3"/>
        <end position="231"/>
    </location>
</feature>
<gene>
    <name evidence="6" type="ORF">PRIO_5847</name>
</gene>
<dbReference type="Proteomes" id="UP000033163">
    <property type="component" value="Chromosome I"/>
</dbReference>
<accession>A0A0E4HF94</accession>
<proteinExistence type="inferred from homology"/>
<evidence type="ECO:0000256" key="4">
    <source>
        <dbReference type="ARBA" id="ARBA00022840"/>
    </source>
</evidence>
<dbReference type="CDD" id="cd03264">
    <property type="entry name" value="ABC_drug_resistance_like"/>
    <property type="match status" value="1"/>
</dbReference>
<protein>
    <submittedName>
        <fullName evidence="6">ABC transporter ATP-binding protein</fullName>
    </submittedName>
</protein>
<dbReference type="GO" id="GO:0016887">
    <property type="term" value="F:ATP hydrolysis activity"/>
    <property type="evidence" value="ECO:0007669"/>
    <property type="project" value="InterPro"/>
</dbReference>
<dbReference type="InterPro" id="IPR017871">
    <property type="entry name" value="ABC_transporter-like_CS"/>
</dbReference>
<dbReference type="InterPro" id="IPR027417">
    <property type="entry name" value="P-loop_NTPase"/>
</dbReference>
<dbReference type="PATRIC" id="fig|1073571.4.peg.6277"/>